<dbReference type="InterPro" id="IPR006976">
    <property type="entry name" value="VanZ-like"/>
</dbReference>
<dbReference type="PANTHER" id="PTHR12147:SF26">
    <property type="entry name" value="PEPTIDASE M28 DOMAIN-CONTAINING PROTEIN"/>
    <property type="match status" value="1"/>
</dbReference>
<gene>
    <name evidence="4" type="ORF">IC235_19555</name>
</gene>
<sequence>MTLTPFPSKPRPELASRRSYAALPLSWAAVVLVLTLTPADEMPRTPVWKLLSFDTAAHAGVFVVLAGLSWFSLRRQRHWPRLARHAGVAVLVGSTLFGGLIEVLQVTMRLGRHGEWTDLISDAIGAVLAVGAATAWAGWRGTPTRSLAAALWLGGSLGVACMGSAAPARAQDIARARRTIEKLASPGMHGRGYVAQGEHRAAAYLRGRFRELALQPLAPDFTQSFTLPINTFPGAMRLAVSGTLGNAELRPGQDFIAAPASGSGQVQGRPWRLDSLVFTNPDTAAAWQRRLRLTRPLLLLTARDQARLPTLPVPLRQRIDSAAWLVLVPKLTASLAGEQAPRPRLEVLSPRWPADAVVQARIDARLQPDYQTQNLAALVRGTTQPDSFLVVSAHYDHLGMMGRKTYFPGANDNASGVALLLELAAHYARPENRPAYSVVFLLFGAEEAGLVGSRYFVAHPLIPLPNIRFLVNLDLLGTGEQGATVVNGRLLEAPYRRLAALNDAHRYLPGLSARGRAANSDHFPFSEAGVPAFFIYTRGGSTAYHDVNDRPAALSLAGFAGAFRLVRDFLNGLGAEKSTVRRE</sequence>
<comment type="caution">
    <text evidence="4">The sequence shown here is derived from an EMBL/GenBank/DDBJ whole genome shotgun (WGS) entry which is preliminary data.</text>
</comment>
<feature type="domain" description="Peptidase M28" evidence="2">
    <location>
        <begin position="374"/>
        <end position="568"/>
    </location>
</feature>
<accession>A0A927BFT6</accession>
<proteinExistence type="predicted"/>
<reference evidence="4" key="1">
    <citation type="submission" date="2020-09" db="EMBL/GenBank/DDBJ databases">
        <authorList>
            <person name="Kim M.K."/>
        </authorList>
    </citation>
    <scope>NUCLEOTIDE SEQUENCE</scope>
    <source>
        <strain evidence="4">BT664</strain>
    </source>
</reference>
<dbReference type="InterPro" id="IPR045175">
    <property type="entry name" value="M28_fam"/>
</dbReference>
<dbReference type="Pfam" id="PF04892">
    <property type="entry name" value="VanZ"/>
    <property type="match status" value="1"/>
</dbReference>
<organism evidence="4 5">
    <name type="scientific">Hymenobacter montanus</name>
    <dbReference type="NCBI Taxonomy" id="2771359"/>
    <lineage>
        <taxon>Bacteria</taxon>
        <taxon>Pseudomonadati</taxon>
        <taxon>Bacteroidota</taxon>
        <taxon>Cytophagia</taxon>
        <taxon>Cytophagales</taxon>
        <taxon>Hymenobacteraceae</taxon>
        <taxon>Hymenobacter</taxon>
    </lineage>
</organism>
<name>A0A927BFT6_9BACT</name>
<dbReference type="RefSeq" id="WP_191006900.1">
    <property type="nucleotide sequence ID" value="NZ_JACXAD010000028.1"/>
</dbReference>
<protein>
    <submittedName>
        <fullName evidence="4">M20/M25/M40 family metallo-hydrolase</fullName>
    </submittedName>
</protein>
<dbReference type="Proteomes" id="UP000612233">
    <property type="component" value="Unassembled WGS sequence"/>
</dbReference>
<dbReference type="GO" id="GO:0008235">
    <property type="term" value="F:metalloexopeptidase activity"/>
    <property type="evidence" value="ECO:0007669"/>
    <property type="project" value="InterPro"/>
</dbReference>
<dbReference type="InterPro" id="IPR007484">
    <property type="entry name" value="Peptidase_M28"/>
</dbReference>
<dbReference type="AlphaFoldDB" id="A0A927BFT6"/>
<dbReference type="Gene3D" id="3.40.630.10">
    <property type="entry name" value="Zn peptidases"/>
    <property type="match status" value="1"/>
</dbReference>
<dbReference type="NCBIfam" id="NF037970">
    <property type="entry name" value="vanZ_1"/>
    <property type="match status" value="1"/>
</dbReference>
<dbReference type="GO" id="GO:0006508">
    <property type="term" value="P:proteolysis"/>
    <property type="evidence" value="ECO:0007669"/>
    <property type="project" value="InterPro"/>
</dbReference>
<feature type="domain" description="VanZ-like" evidence="3">
    <location>
        <begin position="34"/>
        <end position="134"/>
    </location>
</feature>
<feature type="transmembrane region" description="Helical" evidence="1">
    <location>
        <begin position="146"/>
        <end position="166"/>
    </location>
</feature>
<dbReference type="EMBL" id="JACXAD010000028">
    <property type="protein sequence ID" value="MBD2770090.1"/>
    <property type="molecule type" value="Genomic_DNA"/>
</dbReference>
<keyword evidence="1" id="KW-0812">Transmembrane</keyword>
<evidence type="ECO:0000259" key="2">
    <source>
        <dbReference type="Pfam" id="PF04389"/>
    </source>
</evidence>
<dbReference type="PANTHER" id="PTHR12147">
    <property type="entry name" value="METALLOPEPTIDASE M28 FAMILY MEMBER"/>
    <property type="match status" value="1"/>
</dbReference>
<feature type="transmembrane region" description="Helical" evidence="1">
    <location>
        <begin position="119"/>
        <end position="139"/>
    </location>
</feature>
<evidence type="ECO:0000313" key="4">
    <source>
        <dbReference type="EMBL" id="MBD2770090.1"/>
    </source>
</evidence>
<feature type="transmembrane region" description="Helical" evidence="1">
    <location>
        <begin position="85"/>
        <end position="107"/>
    </location>
</feature>
<keyword evidence="1" id="KW-1133">Transmembrane helix</keyword>
<keyword evidence="1" id="KW-0472">Membrane</keyword>
<feature type="transmembrane region" description="Helical" evidence="1">
    <location>
        <begin position="55"/>
        <end position="73"/>
    </location>
</feature>
<dbReference type="SUPFAM" id="SSF53187">
    <property type="entry name" value="Zn-dependent exopeptidases"/>
    <property type="match status" value="1"/>
</dbReference>
<dbReference type="Pfam" id="PF04389">
    <property type="entry name" value="Peptidase_M28"/>
    <property type="match status" value="1"/>
</dbReference>
<keyword evidence="5" id="KW-1185">Reference proteome</keyword>
<evidence type="ECO:0000256" key="1">
    <source>
        <dbReference type="SAM" id="Phobius"/>
    </source>
</evidence>
<evidence type="ECO:0000313" key="5">
    <source>
        <dbReference type="Proteomes" id="UP000612233"/>
    </source>
</evidence>
<evidence type="ECO:0000259" key="3">
    <source>
        <dbReference type="Pfam" id="PF04892"/>
    </source>
</evidence>